<comment type="caution">
    <text evidence="2">The sequence shown here is derived from an EMBL/GenBank/DDBJ whole genome shotgun (WGS) entry which is preliminary data.</text>
</comment>
<evidence type="ECO:0000256" key="1">
    <source>
        <dbReference type="SAM" id="Phobius"/>
    </source>
</evidence>
<feature type="transmembrane region" description="Helical" evidence="1">
    <location>
        <begin position="18"/>
        <end position="38"/>
    </location>
</feature>
<gene>
    <name evidence="2" type="ORF">S01H4_16987</name>
</gene>
<proteinExistence type="predicted"/>
<organism evidence="2">
    <name type="scientific">marine sediment metagenome</name>
    <dbReference type="NCBI Taxonomy" id="412755"/>
    <lineage>
        <taxon>unclassified sequences</taxon>
        <taxon>metagenomes</taxon>
        <taxon>ecological metagenomes</taxon>
    </lineage>
</organism>
<protein>
    <submittedName>
        <fullName evidence="2">Uncharacterized protein</fullName>
    </submittedName>
</protein>
<sequence length="59" mass="6664">MADPMTVIGAAFAENWEILVIIVLAATSIIPWAGLWALNFFNHNIWQEIGAMFKMQPIF</sequence>
<reference evidence="2" key="1">
    <citation type="journal article" date="2014" name="Front. Microbiol.">
        <title>High frequency of phylogenetically diverse reductive dehalogenase-homologous genes in deep subseafloor sedimentary metagenomes.</title>
        <authorList>
            <person name="Kawai M."/>
            <person name="Futagami T."/>
            <person name="Toyoda A."/>
            <person name="Takaki Y."/>
            <person name="Nishi S."/>
            <person name="Hori S."/>
            <person name="Arai W."/>
            <person name="Tsubouchi T."/>
            <person name="Morono Y."/>
            <person name="Uchiyama I."/>
            <person name="Ito T."/>
            <person name="Fujiyama A."/>
            <person name="Inagaki F."/>
            <person name="Takami H."/>
        </authorList>
    </citation>
    <scope>NUCLEOTIDE SEQUENCE</scope>
    <source>
        <strain evidence="2">Expedition CK06-06</strain>
    </source>
</reference>
<name>X0ZD97_9ZZZZ</name>
<keyword evidence="1" id="KW-0472">Membrane</keyword>
<keyword evidence="1" id="KW-1133">Transmembrane helix</keyword>
<keyword evidence="1" id="KW-0812">Transmembrane</keyword>
<dbReference type="AlphaFoldDB" id="X0ZD97"/>
<accession>X0ZD97</accession>
<dbReference type="EMBL" id="BART01007463">
    <property type="protein sequence ID" value="GAG58313.1"/>
    <property type="molecule type" value="Genomic_DNA"/>
</dbReference>
<evidence type="ECO:0000313" key="2">
    <source>
        <dbReference type="EMBL" id="GAG58313.1"/>
    </source>
</evidence>